<comment type="caution">
    <text evidence="1">The sequence shown here is derived from an EMBL/GenBank/DDBJ whole genome shotgun (WGS) entry which is preliminary data.</text>
</comment>
<accession>A0AAE1HC62</accession>
<proteinExistence type="predicted"/>
<gene>
    <name evidence="1" type="ORF">KUF71_007705</name>
</gene>
<dbReference type="Proteomes" id="UP001219518">
    <property type="component" value="Unassembled WGS sequence"/>
</dbReference>
<evidence type="ECO:0000313" key="1">
    <source>
        <dbReference type="EMBL" id="KAK3918444.1"/>
    </source>
</evidence>
<dbReference type="EMBL" id="JAHWGI010000939">
    <property type="protein sequence ID" value="KAK3918444.1"/>
    <property type="molecule type" value="Genomic_DNA"/>
</dbReference>
<protein>
    <submittedName>
        <fullName evidence="1">Adhesion G protein-coupled receptor E5</fullName>
    </submittedName>
</protein>
<reference evidence="1" key="2">
    <citation type="journal article" date="2023" name="BMC Genomics">
        <title>Pest status, molecular evolution, and epigenetic factors derived from the genome assembly of Frankliniella fusca, a thysanopteran phytovirus vector.</title>
        <authorList>
            <person name="Catto M.A."/>
            <person name="Labadie P.E."/>
            <person name="Jacobson A.L."/>
            <person name="Kennedy G.G."/>
            <person name="Srinivasan R."/>
            <person name="Hunt B.G."/>
        </authorList>
    </citation>
    <scope>NUCLEOTIDE SEQUENCE</scope>
    <source>
        <strain evidence="1">PL_HMW_Pooled</strain>
    </source>
</reference>
<sequence length="323" mass="36699">MFEFDPSKCTCQIELINEHYARRISAIDPFLLEDEHMLQLAQNSEMQQVDAANVPVATKVVKFSNLPKNFRENHFVAHLTQLGGKKLHLPRPIECAVKELNGEQQFCHIEFPDHATALKFVDFYPNIYQLKKLEADLVVVRQKVNAVRYLSSIVMLSSLPQPIFMDHLEDFLNDTALLYRLVANENVKAVVKLDIESPCTCKVEFADVDIALAIINIQPLVYEEKILELTPVVSKILNSPLVLMKNIPQGFRETRWKSFVNTQSFLLDISLPDVDDCVVSIKDYNPDKEQCIVEVISSNIAEAFVKAESLFCKGKEITGNPYA</sequence>
<dbReference type="AlphaFoldDB" id="A0AAE1HC62"/>
<reference evidence="1" key="1">
    <citation type="submission" date="2021-07" db="EMBL/GenBank/DDBJ databases">
        <authorList>
            <person name="Catto M.A."/>
            <person name="Jacobson A."/>
            <person name="Kennedy G."/>
            <person name="Labadie P."/>
            <person name="Hunt B.G."/>
            <person name="Srinivasan R."/>
        </authorList>
    </citation>
    <scope>NUCLEOTIDE SEQUENCE</scope>
    <source>
        <strain evidence="1">PL_HMW_Pooled</strain>
        <tissue evidence="1">Head</tissue>
    </source>
</reference>
<keyword evidence="1" id="KW-0675">Receptor</keyword>
<organism evidence="1 2">
    <name type="scientific">Frankliniella fusca</name>
    <dbReference type="NCBI Taxonomy" id="407009"/>
    <lineage>
        <taxon>Eukaryota</taxon>
        <taxon>Metazoa</taxon>
        <taxon>Ecdysozoa</taxon>
        <taxon>Arthropoda</taxon>
        <taxon>Hexapoda</taxon>
        <taxon>Insecta</taxon>
        <taxon>Pterygota</taxon>
        <taxon>Neoptera</taxon>
        <taxon>Paraneoptera</taxon>
        <taxon>Thysanoptera</taxon>
        <taxon>Terebrantia</taxon>
        <taxon>Thripoidea</taxon>
        <taxon>Thripidae</taxon>
        <taxon>Frankliniella</taxon>
    </lineage>
</organism>
<keyword evidence="2" id="KW-1185">Reference proteome</keyword>
<name>A0AAE1HC62_9NEOP</name>
<evidence type="ECO:0000313" key="2">
    <source>
        <dbReference type="Proteomes" id="UP001219518"/>
    </source>
</evidence>